<organism evidence="6 7">
    <name type="scientific">Modicisalibacter ilicicola DSM 19980</name>
    <dbReference type="NCBI Taxonomy" id="1121942"/>
    <lineage>
        <taxon>Bacteria</taxon>
        <taxon>Pseudomonadati</taxon>
        <taxon>Pseudomonadota</taxon>
        <taxon>Gammaproteobacteria</taxon>
        <taxon>Oceanospirillales</taxon>
        <taxon>Halomonadaceae</taxon>
        <taxon>Modicisalibacter</taxon>
    </lineage>
</organism>
<name>A0A1M4S8P2_9GAMM</name>
<dbReference type="AlphaFoldDB" id="A0A1M4S8P2"/>
<feature type="region of interest" description="Disordered" evidence="4">
    <location>
        <begin position="243"/>
        <end position="268"/>
    </location>
</feature>
<evidence type="ECO:0000256" key="3">
    <source>
        <dbReference type="ARBA" id="ARBA00023163"/>
    </source>
</evidence>
<dbReference type="InterPro" id="IPR018062">
    <property type="entry name" value="HTH_AraC-typ_CS"/>
</dbReference>
<protein>
    <submittedName>
        <fullName evidence="6">Helix-turn-helix domain-containing protein</fullName>
    </submittedName>
</protein>
<evidence type="ECO:0000256" key="4">
    <source>
        <dbReference type="SAM" id="MobiDB-lite"/>
    </source>
</evidence>
<dbReference type="Proteomes" id="UP000184346">
    <property type="component" value="Unassembled WGS sequence"/>
</dbReference>
<dbReference type="InterPro" id="IPR050204">
    <property type="entry name" value="AraC_XylS_family_regulators"/>
</dbReference>
<evidence type="ECO:0000259" key="5">
    <source>
        <dbReference type="PROSITE" id="PS01124"/>
    </source>
</evidence>
<dbReference type="STRING" id="1121942.SAMN02745148_00015"/>
<sequence length="268" mass="29756">MNSVIRLTPLDNTTRHHAHAYHQIVVSLDGHAEFEIEGLGGRIAPLNGCVVPADHVHYYEGIGPNRQLIFDLPDDAPAVSGNHRELARLFDAPRFFALDDSLRTYLDFLVAEVGQPRHAPGELLTTTFLGCLHSRLPLDRPPADAPRINLATIDRFIHAHLAKRLSVADLARLVCLSEAHFSECFRKQTGLAPYQYLLRQRLAVARRLLTTTRLPLSEVAARSGFTHQSALSRAFRRAFDQTPSQLRRGGSPVVEVPGHLPARLPSNS</sequence>
<dbReference type="PROSITE" id="PS01124">
    <property type="entry name" value="HTH_ARAC_FAMILY_2"/>
    <property type="match status" value="1"/>
</dbReference>
<dbReference type="GO" id="GO:0003700">
    <property type="term" value="F:DNA-binding transcription factor activity"/>
    <property type="evidence" value="ECO:0007669"/>
    <property type="project" value="InterPro"/>
</dbReference>
<keyword evidence="3" id="KW-0804">Transcription</keyword>
<evidence type="ECO:0000313" key="7">
    <source>
        <dbReference type="Proteomes" id="UP000184346"/>
    </source>
</evidence>
<dbReference type="PANTHER" id="PTHR46796">
    <property type="entry name" value="HTH-TYPE TRANSCRIPTIONAL ACTIVATOR RHAS-RELATED"/>
    <property type="match status" value="1"/>
</dbReference>
<accession>A0A1M4S8P2</accession>
<reference evidence="6 7" key="1">
    <citation type="submission" date="2016-11" db="EMBL/GenBank/DDBJ databases">
        <authorList>
            <person name="Jaros S."/>
            <person name="Januszkiewicz K."/>
            <person name="Wedrychowicz H."/>
        </authorList>
    </citation>
    <scope>NUCLEOTIDE SEQUENCE [LARGE SCALE GENOMIC DNA]</scope>
    <source>
        <strain evidence="6 7">DSM 19980</strain>
    </source>
</reference>
<evidence type="ECO:0000256" key="1">
    <source>
        <dbReference type="ARBA" id="ARBA00023015"/>
    </source>
</evidence>
<evidence type="ECO:0000313" key="6">
    <source>
        <dbReference type="EMBL" id="SHE28574.1"/>
    </source>
</evidence>
<dbReference type="OrthoDB" id="5740883at2"/>
<evidence type="ECO:0000256" key="2">
    <source>
        <dbReference type="ARBA" id="ARBA00023125"/>
    </source>
</evidence>
<dbReference type="InterPro" id="IPR009057">
    <property type="entry name" value="Homeodomain-like_sf"/>
</dbReference>
<dbReference type="EMBL" id="FQUJ01000002">
    <property type="protein sequence ID" value="SHE28574.1"/>
    <property type="molecule type" value="Genomic_DNA"/>
</dbReference>
<dbReference type="Pfam" id="PF12833">
    <property type="entry name" value="HTH_18"/>
    <property type="match status" value="1"/>
</dbReference>
<dbReference type="InterPro" id="IPR018060">
    <property type="entry name" value="HTH_AraC"/>
</dbReference>
<dbReference type="SMART" id="SM00342">
    <property type="entry name" value="HTH_ARAC"/>
    <property type="match status" value="1"/>
</dbReference>
<dbReference type="GO" id="GO:0043565">
    <property type="term" value="F:sequence-specific DNA binding"/>
    <property type="evidence" value="ECO:0007669"/>
    <property type="project" value="InterPro"/>
</dbReference>
<keyword evidence="2" id="KW-0238">DNA-binding</keyword>
<dbReference type="Gene3D" id="1.10.10.60">
    <property type="entry name" value="Homeodomain-like"/>
    <property type="match status" value="1"/>
</dbReference>
<dbReference type="PROSITE" id="PS00041">
    <property type="entry name" value="HTH_ARAC_FAMILY_1"/>
    <property type="match status" value="1"/>
</dbReference>
<dbReference type="SUPFAM" id="SSF46689">
    <property type="entry name" value="Homeodomain-like"/>
    <property type="match status" value="2"/>
</dbReference>
<dbReference type="RefSeq" id="WP_072818405.1">
    <property type="nucleotide sequence ID" value="NZ_FQUJ01000002.1"/>
</dbReference>
<keyword evidence="1" id="KW-0805">Transcription regulation</keyword>
<dbReference type="PANTHER" id="PTHR46796:SF10">
    <property type="entry name" value="TRANSCRIPTIONAL ACTIVATOR FEAR"/>
    <property type="match status" value="1"/>
</dbReference>
<proteinExistence type="predicted"/>
<feature type="domain" description="HTH araC/xylS-type" evidence="5">
    <location>
        <begin position="151"/>
        <end position="249"/>
    </location>
</feature>
<gene>
    <name evidence="6" type="ORF">SAMN02745148_00015</name>
</gene>
<keyword evidence="7" id="KW-1185">Reference proteome</keyword>